<dbReference type="Gene3D" id="1.10.630.10">
    <property type="entry name" value="Cytochrome P450"/>
    <property type="match status" value="1"/>
</dbReference>
<dbReference type="GO" id="GO:0020037">
    <property type="term" value="F:heme binding"/>
    <property type="evidence" value="ECO:0007669"/>
    <property type="project" value="InterPro"/>
</dbReference>
<dbReference type="EMBL" id="BTSX01000001">
    <property type="protein sequence ID" value="GMS77891.1"/>
    <property type="molecule type" value="Genomic_DNA"/>
</dbReference>
<proteinExistence type="predicted"/>
<evidence type="ECO:0000313" key="3">
    <source>
        <dbReference type="Proteomes" id="UP001432027"/>
    </source>
</evidence>
<dbReference type="GO" id="GO:0005506">
    <property type="term" value="F:iron ion binding"/>
    <property type="evidence" value="ECO:0007669"/>
    <property type="project" value="InterPro"/>
</dbReference>
<keyword evidence="3" id="KW-1185">Reference proteome</keyword>
<sequence>LGFLTLLVYGLFKYYRWVATYPKGLFPLPFIGNMLEIDFKAPYKSLKRIGKLNNGMYTSFAPNPVVYITDPHILKEASITVTISLVGQRSRRCKKCSL</sequence>
<dbReference type="GO" id="GO:0004497">
    <property type="term" value="F:monooxygenase activity"/>
    <property type="evidence" value="ECO:0007669"/>
    <property type="project" value="UniProtKB-KW"/>
</dbReference>
<gene>
    <name evidence="2" type="ORF">PENTCL1PPCAC_66</name>
</gene>
<dbReference type="InterPro" id="IPR036396">
    <property type="entry name" value="Cyt_P450_sf"/>
</dbReference>
<evidence type="ECO:0008006" key="4">
    <source>
        <dbReference type="Google" id="ProtNLM"/>
    </source>
</evidence>
<comment type="caution">
    <text evidence="2">The sequence shown here is derived from an EMBL/GenBank/DDBJ whole genome shotgun (WGS) entry which is preliminary data.</text>
</comment>
<dbReference type="PANTHER" id="PTHR24284">
    <property type="entry name" value="CYTOCHROME P450 FAMILY"/>
    <property type="match status" value="1"/>
</dbReference>
<dbReference type="AlphaFoldDB" id="A0AAV5S5W0"/>
<dbReference type="GO" id="GO:0016705">
    <property type="term" value="F:oxidoreductase activity, acting on paired donors, with incorporation or reduction of molecular oxygen"/>
    <property type="evidence" value="ECO:0007669"/>
    <property type="project" value="InterPro"/>
</dbReference>
<keyword evidence="1" id="KW-0503">Monooxygenase</keyword>
<reference evidence="2" key="1">
    <citation type="submission" date="2023-10" db="EMBL/GenBank/DDBJ databases">
        <title>Genome assembly of Pristionchus species.</title>
        <authorList>
            <person name="Yoshida K."/>
            <person name="Sommer R.J."/>
        </authorList>
    </citation>
    <scope>NUCLEOTIDE SEQUENCE</scope>
    <source>
        <strain evidence="2">RS0144</strain>
    </source>
</reference>
<dbReference type="SUPFAM" id="SSF48264">
    <property type="entry name" value="Cytochrome P450"/>
    <property type="match status" value="1"/>
</dbReference>
<evidence type="ECO:0000256" key="1">
    <source>
        <dbReference type="ARBA" id="ARBA00023033"/>
    </source>
</evidence>
<evidence type="ECO:0000313" key="2">
    <source>
        <dbReference type="EMBL" id="GMS77891.1"/>
    </source>
</evidence>
<name>A0AAV5S5W0_9BILA</name>
<keyword evidence="1" id="KW-0560">Oxidoreductase</keyword>
<accession>A0AAV5S5W0</accession>
<dbReference type="PANTHER" id="PTHR24284:SF1">
    <property type="entry name" value="CYTOCHROME P450 FAMILY"/>
    <property type="match status" value="1"/>
</dbReference>
<protein>
    <recommendedName>
        <fullName evidence="4">Cytochrome P450</fullName>
    </recommendedName>
</protein>
<organism evidence="2 3">
    <name type="scientific">Pristionchus entomophagus</name>
    <dbReference type="NCBI Taxonomy" id="358040"/>
    <lineage>
        <taxon>Eukaryota</taxon>
        <taxon>Metazoa</taxon>
        <taxon>Ecdysozoa</taxon>
        <taxon>Nematoda</taxon>
        <taxon>Chromadorea</taxon>
        <taxon>Rhabditida</taxon>
        <taxon>Rhabditina</taxon>
        <taxon>Diplogasteromorpha</taxon>
        <taxon>Diplogasteroidea</taxon>
        <taxon>Neodiplogasteridae</taxon>
        <taxon>Pristionchus</taxon>
    </lineage>
</organism>
<feature type="non-terminal residue" evidence="2">
    <location>
        <position position="1"/>
    </location>
</feature>
<dbReference type="Proteomes" id="UP001432027">
    <property type="component" value="Unassembled WGS sequence"/>
</dbReference>